<evidence type="ECO:0000313" key="3">
    <source>
        <dbReference type="Proteomes" id="UP001205105"/>
    </source>
</evidence>
<protein>
    <submittedName>
        <fullName evidence="2">Uncharacterized protein</fullName>
    </submittedName>
</protein>
<feature type="compositionally biased region" description="Low complexity" evidence="1">
    <location>
        <begin position="8"/>
        <end position="31"/>
    </location>
</feature>
<accession>A0AAD5DJ16</accession>
<dbReference type="Proteomes" id="UP001205105">
    <property type="component" value="Unassembled WGS sequence"/>
</dbReference>
<keyword evidence="3" id="KW-1185">Reference proteome</keyword>
<feature type="non-terminal residue" evidence="2">
    <location>
        <position position="1"/>
    </location>
</feature>
<dbReference type="AlphaFoldDB" id="A0AAD5DJ16"/>
<comment type="caution">
    <text evidence="2">The sequence shown here is derived from an EMBL/GenBank/DDBJ whole genome shotgun (WGS) entry which is preliminary data.</text>
</comment>
<evidence type="ECO:0000313" key="2">
    <source>
        <dbReference type="EMBL" id="KAI7835244.1"/>
    </source>
</evidence>
<proteinExistence type="predicted"/>
<sequence length="101" mass="10732">MLRFPDLPAGRAASPEAAAAARAQQQGAAPPMLGRAGKEADQHDAALASILARLAEHRRRRTLLLAFAQSPVDFIHAMAAAQARELRSSSARDGEAYELMA</sequence>
<reference evidence="2" key="1">
    <citation type="submission" date="2020-11" db="EMBL/GenBank/DDBJ databases">
        <title>Chlorella ohadii genome sequencing and assembly.</title>
        <authorList>
            <person name="Murik O."/>
            <person name="Treves H."/>
            <person name="Kedem I."/>
            <person name="Shotland Y."/>
            <person name="Kaplan A."/>
        </authorList>
    </citation>
    <scope>NUCLEOTIDE SEQUENCE</scope>
    <source>
        <strain evidence="2">1</strain>
    </source>
</reference>
<dbReference type="EMBL" id="JADXDR010000427">
    <property type="protein sequence ID" value="KAI7835244.1"/>
    <property type="molecule type" value="Genomic_DNA"/>
</dbReference>
<evidence type="ECO:0000256" key="1">
    <source>
        <dbReference type="SAM" id="MobiDB-lite"/>
    </source>
</evidence>
<name>A0AAD5DJ16_9CHLO</name>
<feature type="region of interest" description="Disordered" evidence="1">
    <location>
        <begin position="1"/>
        <end position="40"/>
    </location>
</feature>
<organism evidence="2 3">
    <name type="scientific">Chlorella ohadii</name>
    <dbReference type="NCBI Taxonomy" id="2649997"/>
    <lineage>
        <taxon>Eukaryota</taxon>
        <taxon>Viridiplantae</taxon>
        <taxon>Chlorophyta</taxon>
        <taxon>core chlorophytes</taxon>
        <taxon>Trebouxiophyceae</taxon>
        <taxon>Chlorellales</taxon>
        <taxon>Chlorellaceae</taxon>
        <taxon>Chlorella clade</taxon>
        <taxon>Chlorella</taxon>
    </lineage>
</organism>
<gene>
    <name evidence="2" type="ORF">COHA_010854</name>
</gene>